<protein>
    <submittedName>
        <fullName evidence="1">Serine carboxypeptidase-like 51</fullName>
        <ecNumber evidence="1">3.4.16.-</ecNumber>
    </submittedName>
</protein>
<dbReference type="EMBL" id="KZ451950">
    <property type="protein sequence ID" value="PKA59380.1"/>
    <property type="molecule type" value="Genomic_DNA"/>
</dbReference>
<organism evidence="1 2">
    <name type="scientific">Apostasia shenzhenica</name>
    <dbReference type="NCBI Taxonomy" id="1088818"/>
    <lineage>
        <taxon>Eukaryota</taxon>
        <taxon>Viridiplantae</taxon>
        <taxon>Streptophyta</taxon>
        <taxon>Embryophyta</taxon>
        <taxon>Tracheophyta</taxon>
        <taxon>Spermatophyta</taxon>
        <taxon>Magnoliopsida</taxon>
        <taxon>Liliopsida</taxon>
        <taxon>Asparagales</taxon>
        <taxon>Orchidaceae</taxon>
        <taxon>Apostasioideae</taxon>
        <taxon>Apostasia</taxon>
    </lineage>
</organism>
<keyword evidence="2" id="KW-1185">Reference proteome</keyword>
<sequence length="161" mass="17657">MISSNHTLYILFSLAKLIHEQIAQGKYNEATSTWNQLESVIDTNSNSVDFYNFLLDSSMDPLSVTASESMAVAALSSVKRSLRGYSRYLSSKAASSDGSLEDLMNGVIKQKLKIIPQNVRYELMCQVMFAADSSYDLLKWLVLAAGAGNPALSSVTWQANS</sequence>
<accession>A0A2I0AV13</accession>
<evidence type="ECO:0000313" key="2">
    <source>
        <dbReference type="Proteomes" id="UP000236161"/>
    </source>
</evidence>
<keyword evidence="1" id="KW-0378">Hydrolase</keyword>
<dbReference type="OrthoDB" id="443318at2759"/>
<dbReference type="EC" id="3.4.16.-" evidence="1"/>
<evidence type="ECO:0000313" key="1">
    <source>
        <dbReference type="EMBL" id="PKA59380.1"/>
    </source>
</evidence>
<dbReference type="GO" id="GO:0004180">
    <property type="term" value="F:carboxypeptidase activity"/>
    <property type="evidence" value="ECO:0007669"/>
    <property type="project" value="UniProtKB-KW"/>
</dbReference>
<keyword evidence="1" id="KW-0645">Protease</keyword>
<dbReference type="AlphaFoldDB" id="A0A2I0AV13"/>
<dbReference type="Proteomes" id="UP000236161">
    <property type="component" value="Unassembled WGS sequence"/>
</dbReference>
<gene>
    <name evidence="1" type="primary">SCPL51</name>
    <name evidence="1" type="ORF">AXF42_Ash001474</name>
</gene>
<proteinExistence type="predicted"/>
<reference evidence="1 2" key="1">
    <citation type="journal article" date="2017" name="Nature">
        <title>The Apostasia genome and the evolution of orchids.</title>
        <authorList>
            <person name="Zhang G.Q."/>
            <person name="Liu K.W."/>
            <person name="Li Z."/>
            <person name="Lohaus R."/>
            <person name="Hsiao Y.Y."/>
            <person name="Niu S.C."/>
            <person name="Wang J.Y."/>
            <person name="Lin Y.C."/>
            <person name="Xu Q."/>
            <person name="Chen L.J."/>
            <person name="Yoshida K."/>
            <person name="Fujiwara S."/>
            <person name="Wang Z.W."/>
            <person name="Zhang Y.Q."/>
            <person name="Mitsuda N."/>
            <person name="Wang M."/>
            <person name="Liu G.H."/>
            <person name="Pecoraro L."/>
            <person name="Huang H.X."/>
            <person name="Xiao X.J."/>
            <person name="Lin M."/>
            <person name="Wu X.Y."/>
            <person name="Wu W.L."/>
            <person name="Chen Y.Y."/>
            <person name="Chang S.B."/>
            <person name="Sakamoto S."/>
            <person name="Ohme-Takagi M."/>
            <person name="Yagi M."/>
            <person name="Zeng S.J."/>
            <person name="Shen C.Y."/>
            <person name="Yeh C.M."/>
            <person name="Luo Y.B."/>
            <person name="Tsai W.C."/>
            <person name="Van de Peer Y."/>
            <person name="Liu Z.J."/>
        </authorList>
    </citation>
    <scope>NUCLEOTIDE SEQUENCE [LARGE SCALE GENOMIC DNA]</scope>
    <source>
        <strain evidence="2">cv. Shenzhen</strain>
        <tissue evidence="1">Stem</tissue>
    </source>
</reference>
<name>A0A2I0AV13_9ASPA</name>
<dbReference type="STRING" id="1088818.A0A2I0AV13"/>
<keyword evidence="1" id="KW-0121">Carboxypeptidase</keyword>